<dbReference type="CDD" id="cd00637">
    <property type="entry name" value="7tm_classA_rhodopsin-like"/>
    <property type="match status" value="1"/>
</dbReference>
<dbReference type="SUPFAM" id="SSF81321">
    <property type="entry name" value="Family A G protein-coupled receptor-like"/>
    <property type="match status" value="1"/>
</dbReference>
<comment type="caution">
    <text evidence="7">The sequence shown here is derived from an EMBL/GenBank/DDBJ whole genome shotgun (WGS) entry which is preliminary data.</text>
</comment>
<keyword evidence="3 5" id="KW-1133">Transmembrane helix</keyword>
<evidence type="ECO:0000259" key="6">
    <source>
        <dbReference type="PROSITE" id="PS50262"/>
    </source>
</evidence>
<dbReference type="PROSITE" id="PS50262">
    <property type="entry name" value="G_PROTEIN_RECEP_F1_2"/>
    <property type="match status" value="1"/>
</dbReference>
<feature type="transmembrane region" description="Helical" evidence="5">
    <location>
        <begin position="15"/>
        <end position="36"/>
    </location>
</feature>
<organism evidence="7 8">
    <name type="scientific">Phrynosoma platyrhinos</name>
    <name type="common">Desert horned lizard</name>
    <dbReference type="NCBI Taxonomy" id="52577"/>
    <lineage>
        <taxon>Eukaryota</taxon>
        <taxon>Metazoa</taxon>
        <taxon>Chordata</taxon>
        <taxon>Craniata</taxon>
        <taxon>Vertebrata</taxon>
        <taxon>Euteleostomi</taxon>
        <taxon>Lepidosauria</taxon>
        <taxon>Squamata</taxon>
        <taxon>Bifurcata</taxon>
        <taxon>Unidentata</taxon>
        <taxon>Episquamata</taxon>
        <taxon>Toxicofera</taxon>
        <taxon>Iguania</taxon>
        <taxon>Phrynosomatidae</taxon>
        <taxon>Phrynosomatinae</taxon>
        <taxon>Phrynosoma</taxon>
    </lineage>
</organism>
<accession>A0ABQ7SNV9</accession>
<evidence type="ECO:0000256" key="2">
    <source>
        <dbReference type="ARBA" id="ARBA00022692"/>
    </source>
</evidence>
<evidence type="ECO:0000256" key="5">
    <source>
        <dbReference type="SAM" id="Phobius"/>
    </source>
</evidence>
<dbReference type="Pfam" id="PF00001">
    <property type="entry name" value="7tm_1"/>
    <property type="match status" value="1"/>
</dbReference>
<protein>
    <recommendedName>
        <fullName evidence="6">G-protein coupled receptors family 1 profile domain-containing protein</fullName>
    </recommendedName>
</protein>
<sequence>MEQESNQSGQLACFIIGPMFTGCTYVSNSTIFLLSVERTITVLKLLQRKAVIIKHRTIWFIIASWATRLCLAVIPLLSTPGVTLKYNACSKICVYFFSPDKLPELCWNVLLLYPLFDFALLIGTFTVNAVTFAVLHRY</sequence>
<evidence type="ECO:0000256" key="3">
    <source>
        <dbReference type="ARBA" id="ARBA00022989"/>
    </source>
</evidence>
<dbReference type="Gene3D" id="1.20.1070.10">
    <property type="entry name" value="Rhodopsin 7-helix transmembrane proteins"/>
    <property type="match status" value="1"/>
</dbReference>
<evidence type="ECO:0000256" key="4">
    <source>
        <dbReference type="ARBA" id="ARBA00023136"/>
    </source>
</evidence>
<feature type="transmembrane region" description="Helical" evidence="5">
    <location>
        <begin position="57"/>
        <end position="77"/>
    </location>
</feature>
<gene>
    <name evidence="7" type="ORF">JD844_018686</name>
</gene>
<dbReference type="InterPro" id="IPR017452">
    <property type="entry name" value="GPCR_Rhodpsn_7TM"/>
</dbReference>
<comment type="subcellular location">
    <subcellularLocation>
        <location evidence="1">Membrane</location>
    </subcellularLocation>
</comment>
<evidence type="ECO:0000313" key="7">
    <source>
        <dbReference type="EMBL" id="KAH0619061.1"/>
    </source>
</evidence>
<proteinExistence type="predicted"/>
<evidence type="ECO:0000256" key="1">
    <source>
        <dbReference type="ARBA" id="ARBA00004370"/>
    </source>
</evidence>
<keyword evidence="2 5" id="KW-0812">Transmembrane</keyword>
<keyword evidence="4 5" id="KW-0472">Membrane</keyword>
<feature type="domain" description="G-protein coupled receptors family 1 profile" evidence="6">
    <location>
        <begin position="1"/>
        <end position="138"/>
    </location>
</feature>
<dbReference type="InterPro" id="IPR000276">
    <property type="entry name" value="GPCR_Rhodpsn"/>
</dbReference>
<dbReference type="Proteomes" id="UP000826234">
    <property type="component" value="Unassembled WGS sequence"/>
</dbReference>
<keyword evidence="8" id="KW-1185">Reference proteome</keyword>
<evidence type="ECO:0000313" key="8">
    <source>
        <dbReference type="Proteomes" id="UP000826234"/>
    </source>
</evidence>
<name>A0ABQ7SNV9_PHRPL</name>
<feature type="transmembrane region" description="Helical" evidence="5">
    <location>
        <begin position="111"/>
        <end position="135"/>
    </location>
</feature>
<dbReference type="EMBL" id="JAIPUX010005289">
    <property type="protein sequence ID" value="KAH0619061.1"/>
    <property type="molecule type" value="Genomic_DNA"/>
</dbReference>
<reference evidence="7 8" key="1">
    <citation type="journal article" date="2022" name="Gigascience">
        <title>A chromosome-level genome assembly and annotation of the desert horned lizard, Phrynosoma platyrhinos, provides insight into chromosomal rearrangements among reptiles.</title>
        <authorList>
            <person name="Koochekian N."/>
            <person name="Ascanio A."/>
            <person name="Farleigh K."/>
            <person name="Card D.C."/>
            <person name="Schield D.R."/>
            <person name="Castoe T.A."/>
            <person name="Jezkova T."/>
        </authorList>
    </citation>
    <scope>NUCLEOTIDE SEQUENCE [LARGE SCALE GENOMIC DNA]</scope>
    <source>
        <strain evidence="7">NK-2021</strain>
    </source>
</reference>